<protein>
    <submittedName>
        <fullName evidence="3">Uncharacterized protein</fullName>
    </submittedName>
</protein>
<name>C9ZXJ5_TRYB9</name>
<keyword evidence="2" id="KW-0472">Membrane</keyword>
<dbReference type="GeneID" id="23860204"/>
<feature type="transmembrane region" description="Helical" evidence="2">
    <location>
        <begin position="87"/>
        <end position="109"/>
    </location>
</feature>
<evidence type="ECO:0000313" key="3">
    <source>
        <dbReference type="EMBL" id="CBH14139.1"/>
    </source>
</evidence>
<organism evidence="3 4">
    <name type="scientific">Trypanosoma brucei gambiense (strain MHOM/CI/86/DAL972)</name>
    <dbReference type="NCBI Taxonomy" id="679716"/>
    <lineage>
        <taxon>Eukaryota</taxon>
        <taxon>Discoba</taxon>
        <taxon>Euglenozoa</taxon>
        <taxon>Kinetoplastea</taxon>
        <taxon>Metakinetoplastina</taxon>
        <taxon>Trypanosomatida</taxon>
        <taxon>Trypanosomatidae</taxon>
        <taxon>Trypanosoma</taxon>
    </lineage>
</organism>
<dbReference type="KEGG" id="tbg:TbgDal_IX2140"/>
<reference evidence="4" key="1">
    <citation type="journal article" date="2010" name="PLoS Negl. Trop. Dis.">
        <title>The genome sequence of Trypanosoma brucei gambiense, causative agent of chronic human african trypanosomiasis.</title>
        <authorList>
            <person name="Jackson A.P."/>
            <person name="Sanders M."/>
            <person name="Berry A."/>
            <person name="McQuillan J."/>
            <person name="Aslett M.A."/>
            <person name="Quail M.A."/>
            <person name="Chukualim B."/>
            <person name="Capewell P."/>
            <person name="MacLeod A."/>
            <person name="Melville S.E."/>
            <person name="Gibson W."/>
            <person name="Barry J.D."/>
            <person name="Berriman M."/>
            <person name="Hertz-Fowler C."/>
        </authorList>
    </citation>
    <scope>NUCLEOTIDE SEQUENCE [LARGE SCALE GENOMIC DNA]</scope>
    <source>
        <strain evidence="4">MHOM/CI/86/DAL972</strain>
    </source>
</reference>
<feature type="transmembrane region" description="Helical" evidence="2">
    <location>
        <begin position="36"/>
        <end position="57"/>
    </location>
</feature>
<keyword evidence="2" id="KW-0812">Transmembrane</keyword>
<dbReference type="EMBL" id="FN554972">
    <property type="protein sequence ID" value="CBH14139.1"/>
    <property type="molecule type" value="Genomic_DNA"/>
</dbReference>
<dbReference type="AlphaFoldDB" id="C9ZXJ5"/>
<evidence type="ECO:0000313" key="4">
    <source>
        <dbReference type="Proteomes" id="UP000002316"/>
    </source>
</evidence>
<feature type="transmembrane region" description="Helical" evidence="2">
    <location>
        <begin position="63"/>
        <end position="80"/>
    </location>
</feature>
<sequence>MGTNKIREKKGKKQTNKQTNKQRDERMQRKRRGKSVPVVAFFLSTILFSFFLSYVYYFPSDSLSFFVFLFFFNGYLFFVHSQEKNHFLVFFFDVVAVVIVIVIVIVVLFCFRDNPYGELSHLFFFFSVSFFSCFYNLNY</sequence>
<proteinExistence type="predicted"/>
<evidence type="ECO:0000256" key="1">
    <source>
        <dbReference type="SAM" id="MobiDB-lite"/>
    </source>
</evidence>
<feature type="region of interest" description="Disordered" evidence="1">
    <location>
        <begin position="1"/>
        <end position="31"/>
    </location>
</feature>
<dbReference type="Proteomes" id="UP000002316">
    <property type="component" value="Chromosome 9"/>
</dbReference>
<keyword evidence="2" id="KW-1133">Transmembrane helix</keyword>
<gene>
    <name evidence="3" type="ORF">TbgDal_IX2140</name>
</gene>
<feature type="transmembrane region" description="Helical" evidence="2">
    <location>
        <begin position="121"/>
        <end position="137"/>
    </location>
</feature>
<evidence type="ECO:0000256" key="2">
    <source>
        <dbReference type="SAM" id="Phobius"/>
    </source>
</evidence>
<accession>C9ZXJ5</accession>
<dbReference type="RefSeq" id="XP_011776410.1">
    <property type="nucleotide sequence ID" value="XM_011778108.1"/>
</dbReference>